<proteinExistence type="inferred from homology"/>
<feature type="signal peptide" evidence="14">
    <location>
        <begin position="1"/>
        <end position="25"/>
    </location>
</feature>
<evidence type="ECO:0000256" key="7">
    <source>
        <dbReference type="ARBA" id="ARBA00022927"/>
    </source>
</evidence>
<dbReference type="HAMAP" id="MF_00233">
    <property type="entry name" value="LolB"/>
    <property type="match status" value="1"/>
</dbReference>
<keyword evidence="5 13" id="KW-0813">Transport</keyword>
<evidence type="ECO:0000256" key="10">
    <source>
        <dbReference type="ARBA" id="ARBA00023186"/>
    </source>
</evidence>
<keyword evidence="6 13" id="KW-0732">Signal</keyword>
<accession>A0A5R8ZWC2</accession>
<evidence type="ECO:0000256" key="6">
    <source>
        <dbReference type="ARBA" id="ARBA00022729"/>
    </source>
</evidence>
<dbReference type="NCBIfam" id="TIGR00548">
    <property type="entry name" value="lolB"/>
    <property type="match status" value="1"/>
</dbReference>
<comment type="subcellular location">
    <subcellularLocation>
        <location evidence="1 13">Cell outer membrane</location>
        <topology evidence="1 13">Lipid-anchor</topology>
    </subcellularLocation>
</comment>
<evidence type="ECO:0000256" key="8">
    <source>
        <dbReference type="ARBA" id="ARBA00023136"/>
    </source>
</evidence>
<protein>
    <recommendedName>
        <fullName evidence="4 13">Outer-membrane lipoprotein LolB</fullName>
    </recommendedName>
</protein>
<evidence type="ECO:0000256" key="2">
    <source>
        <dbReference type="ARBA" id="ARBA00009696"/>
    </source>
</evidence>
<comment type="caution">
    <text evidence="15">The sequence shown here is derived from an EMBL/GenBank/DDBJ whole genome shotgun (WGS) entry which is preliminary data.</text>
</comment>
<keyword evidence="7 13" id="KW-0653">Protein transport</keyword>
<evidence type="ECO:0000256" key="1">
    <source>
        <dbReference type="ARBA" id="ARBA00004459"/>
    </source>
</evidence>
<comment type="similarity">
    <text evidence="2 13">Belongs to the LolB family.</text>
</comment>
<dbReference type="Gene3D" id="2.50.20.10">
    <property type="entry name" value="Lipoprotein localisation LolA/LolB/LppX"/>
    <property type="match status" value="1"/>
</dbReference>
<dbReference type="Proteomes" id="UP000307510">
    <property type="component" value="Unassembled WGS sequence"/>
</dbReference>
<dbReference type="CDD" id="cd16326">
    <property type="entry name" value="LolB"/>
    <property type="match status" value="1"/>
</dbReference>
<evidence type="ECO:0000256" key="4">
    <source>
        <dbReference type="ARBA" id="ARBA00016202"/>
    </source>
</evidence>
<gene>
    <name evidence="13 15" type="primary">lolB</name>
    <name evidence="15" type="ORF">FEA48_23105</name>
</gene>
<comment type="subunit">
    <text evidence="3 13">Monomer.</text>
</comment>
<dbReference type="RefSeq" id="WP_138215891.1">
    <property type="nucleotide sequence ID" value="NZ_VASG01000007.1"/>
</dbReference>
<name>A0A5R8ZWC2_PSENT</name>
<dbReference type="PROSITE" id="PS51257">
    <property type="entry name" value="PROKAR_LIPOPROTEIN"/>
    <property type="match status" value="1"/>
</dbReference>
<evidence type="ECO:0000313" key="15">
    <source>
        <dbReference type="EMBL" id="TLP70729.1"/>
    </source>
</evidence>
<keyword evidence="11 13" id="KW-0998">Cell outer membrane</keyword>
<evidence type="ECO:0000256" key="9">
    <source>
        <dbReference type="ARBA" id="ARBA00023139"/>
    </source>
</evidence>
<reference evidence="15 16" key="1">
    <citation type="submission" date="2019-05" db="EMBL/GenBank/DDBJ databases">
        <authorList>
            <person name="Moore K."/>
            <person name="O'Neill P."/>
            <person name="Farbos A."/>
            <person name="Studholme D.J."/>
        </authorList>
    </citation>
    <scope>NUCLEOTIDE SEQUENCE [LARGE SCALE GENOMIC DNA]</scope>
    <source>
        <strain evidence="15 16">DSM 9128</strain>
    </source>
</reference>
<dbReference type="GO" id="GO:0015031">
    <property type="term" value="P:protein transport"/>
    <property type="evidence" value="ECO:0007669"/>
    <property type="project" value="UniProtKB-KW"/>
</dbReference>
<evidence type="ECO:0000256" key="14">
    <source>
        <dbReference type="SAM" id="SignalP"/>
    </source>
</evidence>
<feature type="chain" id="PRO_5024356514" description="Outer-membrane lipoprotein LolB" evidence="14">
    <location>
        <begin position="26"/>
        <end position="214"/>
    </location>
</feature>
<dbReference type="SUPFAM" id="SSF89392">
    <property type="entry name" value="Prokaryotic lipoproteins and lipoprotein localization factors"/>
    <property type="match status" value="1"/>
</dbReference>
<comment type="function">
    <text evidence="13">Plays a critical role in the incorporation of lipoproteins in the outer membrane after they are released by the LolA protein.</text>
</comment>
<keyword evidence="12 13" id="KW-0449">Lipoprotein</keyword>
<dbReference type="InterPro" id="IPR029046">
    <property type="entry name" value="LolA/LolB/LppX"/>
</dbReference>
<dbReference type="AlphaFoldDB" id="A0A5R8ZWC2"/>
<evidence type="ECO:0000313" key="16">
    <source>
        <dbReference type="Proteomes" id="UP000307510"/>
    </source>
</evidence>
<reference evidence="16" key="2">
    <citation type="submission" date="2019-06" db="EMBL/GenBank/DDBJ databases">
        <title>AzeR, a transcriptional regulator that responds to azelaic acid in Pseudomonas nitroreducens.</title>
        <authorList>
            <person name="Bez C."/>
            <person name="Javvadi S.G."/>
            <person name="Bertani I."/>
            <person name="Devescovi G."/>
            <person name="Studholme D.J."/>
            <person name="Geller A."/>
            <person name="Levy A."/>
            <person name="Venturi V."/>
        </authorList>
    </citation>
    <scope>NUCLEOTIDE SEQUENCE [LARGE SCALE GENOMIC DNA]</scope>
    <source>
        <strain evidence="16">DSM 9128</strain>
    </source>
</reference>
<dbReference type="Pfam" id="PF03550">
    <property type="entry name" value="LolB"/>
    <property type="match status" value="1"/>
</dbReference>
<keyword evidence="10 13" id="KW-0143">Chaperone</keyword>
<organism evidence="15 16">
    <name type="scientific">Pseudomonas nitroreducens</name>
    <dbReference type="NCBI Taxonomy" id="46680"/>
    <lineage>
        <taxon>Bacteria</taxon>
        <taxon>Pseudomonadati</taxon>
        <taxon>Pseudomonadota</taxon>
        <taxon>Gammaproteobacteria</taxon>
        <taxon>Pseudomonadales</taxon>
        <taxon>Pseudomonadaceae</taxon>
        <taxon>Pseudomonas</taxon>
    </lineage>
</organism>
<keyword evidence="9 13" id="KW-0564">Palmitate</keyword>
<evidence type="ECO:0000256" key="12">
    <source>
        <dbReference type="ARBA" id="ARBA00023288"/>
    </source>
</evidence>
<keyword evidence="8 13" id="KW-0472">Membrane</keyword>
<evidence type="ECO:0000256" key="11">
    <source>
        <dbReference type="ARBA" id="ARBA00023237"/>
    </source>
</evidence>
<dbReference type="GO" id="GO:0044874">
    <property type="term" value="P:lipoprotein localization to outer membrane"/>
    <property type="evidence" value="ECO:0007669"/>
    <property type="project" value="UniProtKB-UniRule"/>
</dbReference>
<evidence type="ECO:0000256" key="5">
    <source>
        <dbReference type="ARBA" id="ARBA00022448"/>
    </source>
</evidence>
<dbReference type="GO" id="GO:0009279">
    <property type="term" value="C:cell outer membrane"/>
    <property type="evidence" value="ECO:0007669"/>
    <property type="project" value="UniProtKB-SubCell"/>
</dbReference>
<dbReference type="InterPro" id="IPR004565">
    <property type="entry name" value="OM_lipoprot_LolB"/>
</dbReference>
<evidence type="ECO:0000256" key="13">
    <source>
        <dbReference type="HAMAP-Rule" id="MF_00233"/>
    </source>
</evidence>
<dbReference type="EMBL" id="VASG01000007">
    <property type="protein sequence ID" value="TLP70729.1"/>
    <property type="molecule type" value="Genomic_DNA"/>
</dbReference>
<evidence type="ECO:0000256" key="3">
    <source>
        <dbReference type="ARBA" id="ARBA00011245"/>
    </source>
</evidence>
<sequence>MRLRHLIGAAALALLAGCSSFGTHEALEGQGNATAWNAHKARIATLDGWQIDGKVGIRAPKDSGSGTLFWLQRQDYYDIRLSGPLGRGAARLTGREGAVTLEVAGQGRFEAASPEELLEQQMGWRLPVSHLLWWVRGLPAPDSKSRLTLDSDSRLAKLQQDGWDVEYTRYSEQNGYWLPERLKLHGQDLDVTLVVKTWQPRQLGAGQSNKADPQ</sequence>